<evidence type="ECO:0000256" key="2">
    <source>
        <dbReference type="SAM" id="Phobius"/>
    </source>
</evidence>
<dbReference type="SUPFAM" id="SSF74653">
    <property type="entry name" value="TolA/TonB C-terminal domain"/>
    <property type="match status" value="1"/>
</dbReference>
<protein>
    <recommendedName>
        <fullName evidence="5">TonB family protein</fullName>
    </recommendedName>
</protein>
<dbReference type="EMBL" id="ABOX02000042">
    <property type="protein sequence ID" value="EEF58491.1"/>
    <property type="molecule type" value="Genomic_DNA"/>
</dbReference>
<evidence type="ECO:0000256" key="1">
    <source>
        <dbReference type="SAM" id="MobiDB-lite"/>
    </source>
</evidence>
<organism evidence="3 4">
    <name type="scientific">Pedosphaera parvula (strain Ellin514)</name>
    <dbReference type="NCBI Taxonomy" id="320771"/>
    <lineage>
        <taxon>Bacteria</taxon>
        <taxon>Pseudomonadati</taxon>
        <taxon>Verrucomicrobiota</taxon>
        <taxon>Pedosphaerae</taxon>
        <taxon>Pedosphaerales</taxon>
        <taxon>Pedosphaeraceae</taxon>
        <taxon>Pedosphaera</taxon>
    </lineage>
</organism>
<dbReference type="Proteomes" id="UP000003688">
    <property type="component" value="Unassembled WGS sequence"/>
</dbReference>
<evidence type="ECO:0000313" key="3">
    <source>
        <dbReference type="EMBL" id="EEF58491.1"/>
    </source>
</evidence>
<accession>B9XNR8</accession>
<sequence>MATSRLNEKWMRSTEDLLVWAFIISLTAHLVFVGIYYTGQRLGWWEHLRSLSWLKKAQQALSAAQPNVQLHPAEQLPQQEIQLQFIDVDPSQVTQEKPKDATYYSAANALAANKDTDIQSNKPKIEGQQKDVPKTQTSEDRKPFPLQPAAQKGPEQKEETQEPKPKGGPKVGDLAMAKPAEKPGDGKVENSNGQSDGTTHKRPRTLADAGKVAPLPGMAMKQEGGVKRKMVDPSFDVKGTPFGEYDAAFVRAVSLRWYTLMDEQTVTMESAGKVTLEFRLYYDGRISEIKVLRNTAGTLMGYLCQRAITDSAPYERWPSDMRKVIGADYREITFTFNIY</sequence>
<dbReference type="STRING" id="320771.Cflav_PD1218"/>
<feature type="compositionally biased region" description="Basic and acidic residues" evidence="1">
    <location>
        <begin position="179"/>
        <end position="188"/>
    </location>
</feature>
<evidence type="ECO:0000313" key="4">
    <source>
        <dbReference type="Proteomes" id="UP000003688"/>
    </source>
</evidence>
<reference evidence="3 4" key="1">
    <citation type="journal article" date="2011" name="J. Bacteriol.">
        <title>Genome sequence of 'Pedosphaera parvula' Ellin514, an aerobic Verrucomicrobial isolate from pasture soil.</title>
        <authorList>
            <person name="Kant R."/>
            <person name="van Passel M.W."/>
            <person name="Sangwan P."/>
            <person name="Palva A."/>
            <person name="Lucas S."/>
            <person name="Copeland A."/>
            <person name="Lapidus A."/>
            <person name="Glavina Del Rio T."/>
            <person name="Dalin E."/>
            <person name="Tice H."/>
            <person name="Bruce D."/>
            <person name="Goodwin L."/>
            <person name="Pitluck S."/>
            <person name="Chertkov O."/>
            <person name="Larimer F.W."/>
            <person name="Land M.L."/>
            <person name="Hauser L."/>
            <person name="Brettin T.S."/>
            <person name="Detter J.C."/>
            <person name="Han S."/>
            <person name="de Vos W.M."/>
            <person name="Janssen P.H."/>
            <person name="Smidt H."/>
        </authorList>
    </citation>
    <scope>NUCLEOTIDE SEQUENCE [LARGE SCALE GENOMIC DNA]</scope>
    <source>
        <strain evidence="3 4">Ellin514</strain>
    </source>
</reference>
<feature type="region of interest" description="Disordered" evidence="1">
    <location>
        <begin position="114"/>
        <end position="212"/>
    </location>
</feature>
<feature type="compositionally biased region" description="Basic and acidic residues" evidence="1">
    <location>
        <begin position="154"/>
        <end position="165"/>
    </location>
</feature>
<evidence type="ECO:0008006" key="5">
    <source>
        <dbReference type="Google" id="ProtNLM"/>
    </source>
</evidence>
<keyword evidence="2" id="KW-0472">Membrane</keyword>
<dbReference type="AlphaFoldDB" id="B9XNR8"/>
<keyword evidence="2" id="KW-1133">Transmembrane helix</keyword>
<keyword evidence="4" id="KW-1185">Reference proteome</keyword>
<comment type="caution">
    <text evidence="3">The sequence shown here is derived from an EMBL/GenBank/DDBJ whole genome shotgun (WGS) entry which is preliminary data.</text>
</comment>
<feature type="compositionally biased region" description="Basic and acidic residues" evidence="1">
    <location>
        <begin position="123"/>
        <end position="143"/>
    </location>
</feature>
<proteinExistence type="predicted"/>
<keyword evidence="2" id="KW-0812">Transmembrane</keyword>
<feature type="transmembrane region" description="Helical" evidence="2">
    <location>
        <begin position="17"/>
        <end position="39"/>
    </location>
</feature>
<gene>
    <name evidence="3" type="ORF">Cflav_PD1218</name>
</gene>
<name>B9XNR8_PEDPL</name>